<dbReference type="AlphaFoldDB" id="B6HPL4"/>
<dbReference type="OrthoDB" id="10590971at2759"/>
<evidence type="ECO:0000313" key="2">
    <source>
        <dbReference type="EMBL" id="CAP97443.1"/>
    </source>
</evidence>
<organism evidence="2 3">
    <name type="scientific">Penicillium rubens (strain ATCC 28089 / DSM 1075 / NRRL 1951 / Wisconsin 54-1255)</name>
    <name type="common">Penicillium chrysogenum</name>
    <dbReference type="NCBI Taxonomy" id="500485"/>
    <lineage>
        <taxon>Eukaryota</taxon>
        <taxon>Fungi</taxon>
        <taxon>Dikarya</taxon>
        <taxon>Ascomycota</taxon>
        <taxon>Pezizomycotina</taxon>
        <taxon>Eurotiomycetes</taxon>
        <taxon>Eurotiomycetidae</taxon>
        <taxon>Eurotiales</taxon>
        <taxon>Aspergillaceae</taxon>
        <taxon>Penicillium</taxon>
        <taxon>Penicillium chrysogenum species complex</taxon>
    </lineage>
</organism>
<keyword evidence="1" id="KW-0812">Transmembrane</keyword>
<dbReference type="VEuPathDB" id="FungiDB:PCH_Pc22g01550"/>
<keyword evidence="1" id="KW-1133">Transmembrane helix</keyword>
<dbReference type="HOGENOM" id="CLU_1759421_0_0_1"/>
<dbReference type="Proteomes" id="UP000000724">
    <property type="component" value="Contig Pc00c22"/>
</dbReference>
<protein>
    <submittedName>
        <fullName evidence="2">Uncharacterized protein</fullName>
    </submittedName>
</protein>
<evidence type="ECO:0000256" key="1">
    <source>
        <dbReference type="SAM" id="Phobius"/>
    </source>
</evidence>
<dbReference type="OMA" id="MYTQANY"/>
<gene>
    <name evidence="2" type="ORF">Pc22g01550</name>
    <name evidence="2" type="ORF">PCH_Pc22g01550</name>
</gene>
<proteinExistence type="predicted"/>
<keyword evidence="1" id="KW-0472">Membrane</keyword>
<reference evidence="2 3" key="1">
    <citation type="journal article" date="2008" name="Nat. Biotechnol.">
        <title>Genome sequencing and analysis of the filamentous fungus Penicillium chrysogenum.</title>
        <authorList>
            <person name="van den Berg M.A."/>
            <person name="Albang R."/>
            <person name="Albermann K."/>
            <person name="Badger J.H."/>
            <person name="Daran J.-M."/>
            <person name="Driessen A.J.M."/>
            <person name="Garcia-Estrada C."/>
            <person name="Fedorova N.D."/>
            <person name="Harris D.M."/>
            <person name="Heijne W.H.M."/>
            <person name="Joardar V.S."/>
            <person name="Kiel J.A.K.W."/>
            <person name="Kovalchuk A."/>
            <person name="Martin J.F."/>
            <person name="Nierman W.C."/>
            <person name="Nijland J.G."/>
            <person name="Pronk J.T."/>
            <person name="Roubos J.A."/>
            <person name="van der Klei I.J."/>
            <person name="van Peij N.N.M.E."/>
            <person name="Veenhuis M."/>
            <person name="von Doehren H."/>
            <person name="Wagner C."/>
            <person name="Wortman J.R."/>
            <person name="Bovenberg R.A.L."/>
        </authorList>
    </citation>
    <scope>NUCLEOTIDE SEQUENCE [LARGE SCALE GENOMIC DNA]</scope>
    <source>
        <strain evidence="3">ATCC 28089 / DSM 1075 / NRRL 1951 / Wisconsin 54-1255</strain>
    </source>
</reference>
<accession>B6HPL4</accession>
<evidence type="ECO:0000313" key="3">
    <source>
        <dbReference type="Proteomes" id="UP000000724"/>
    </source>
</evidence>
<sequence>MSTYITRYVNLHLMPHVLYDRQKYSVLANDVVDRYSIWTATGLIFSFSYYIHSMYTQANYIRFGFQGPKVSSLTAVQADDHQESTPPITEAYNIRKYLCIPLLYNFDTTNSLAKRPSYTPYSVLHTPCFDSTDAVNNHPPVVKKQTST</sequence>
<feature type="transmembrane region" description="Helical" evidence="1">
    <location>
        <begin position="35"/>
        <end position="52"/>
    </location>
</feature>
<dbReference type="EMBL" id="AM920437">
    <property type="protein sequence ID" value="CAP97443.1"/>
    <property type="molecule type" value="Genomic_DNA"/>
</dbReference>
<keyword evidence="3" id="KW-1185">Reference proteome</keyword>
<name>B6HPL4_PENRW</name>